<keyword evidence="5" id="KW-0812">Transmembrane</keyword>
<keyword evidence="4" id="KW-0998">Cell outer membrane</keyword>
<protein>
    <recommendedName>
        <fullName evidence="8">Prepilin-type N-terminal cleavage/methylation domain-containing protein</fullName>
    </recommendedName>
</protein>
<reference evidence="6 7" key="2">
    <citation type="journal article" date="2011" name="BMC Genomics">
        <title>Sequence of the hyperplastic genome of the naturally competent Thermus scotoductus SA-01.</title>
        <authorList>
            <person name="Gounder K."/>
            <person name="Brzuszkiewicz E."/>
            <person name="Liesegang H."/>
            <person name="Wollherr A."/>
            <person name="Daniel R."/>
            <person name="Gottschalk G."/>
            <person name="Reva O."/>
            <person name="Kumwenda B."/>
            <person name="Srivastava M."/>
            <person name="Bricio C."/>
            <person name="Berenguer J."/>
            <person name="van Heerden E."/>
            <person name="Litthauer D."/>
        </authorList>
    </citation>
    <scope>NUCLEOTIDE SEQUENCE [LARGE SCALE GENOMIC DNA]</scope>
    <source>
        <strain evidence="7">ATCC 700910 / SA-01</strain>
    </source>
</reference>
<keyword evidence="5" id="KW-1133">Transmembrane helix</keyword>
<dbReference type="NCBIfam" id="TIGR02532">
    <property type="entry name" value="IV_pilin_GFxxxE"/>
    <property type="match status" value="1"/>
</dbReference>
<organism evidence="6 7">
    <name type="scientific">Thermus scotoductus (strain ATCC 700910 / SA-01)</name>
    <dbReference type="NCBI Taxonomy" id="743525"/>
    <lineage>
        <taxon>Bacteria</taxon>
        <taxon>Thermotogati</taxon>
        <taxon>Deinococcota</taxon>
        <taxon>Deinococci</taxon>
        <taxon>Thermales</taxon>
        <taxon>Thermaceae</taxon>
        <taxon>Thermus</taxon>
    </lineage>
</organism>
<dbReference type="EMBL" id="CP001962">
    <property type="protein sequence ID" value="ADW21477.1"/>
    <property type="molecule type" value="Genomic_DNA"/>
</dbReference>
<dbReference type="GO" id="GO:0042597">
    <property type="term" value="C:periplasmic space"/>
    <property type="evidence" value="ECO:0007669"/>
    <property type="project" value="UniProtKB-SubCell"/>
</dbReference>
<dbReference type="SUPFAM" id="SSF54523">
    <property type="entry name" value="Pili subunits"/>
    <property type="match status" value="1"/>
</dbReference>
<dbReference type="KEGG" id="tsc:TSC_c08510"/>
<evidence type="ECO:0000313" key="6">
    <source>
        <dbReference type="EMBL" id="ADW21477.1"/>
    </source>
</evidence>
<evidence type="ECO:0000256" key="3">
    <source>
        <dbReference type="ARBA" id="ARBA00022764"/>
    </source>
</evidence>
<keyword evidence="3" id="KW-0574">Periplasm</keyword>
<comment type="subcellular location">
    <subcellularLocation>
        <location evidence="1">Cell outer membrane</location>
        <topology evidence="1">Single-pass membrane protein</topology>
    </subcellularLocation>
    <subcellularLocation>
        <location evidence="2">Periplasm</location>
    </subcellularLocation>
</comment>
<dbReference type="RefSeq" id="WP_015716755.1">
    <property type="nucleotide sequence ID" value="NC_014974.1"/>
</dbReference>
<name>E8PNK2_THESS</name>
<evidence type="ECO:0000256" key="5">
    <source>
        <dbReference type="SAM" id="Phobius"/>
    </source>
</evidence>
<evidence type="ECO:0008006" key="8">
    <source>
        <dbReference type="Google" id="ProtNLM"/>
    </source>
</evidence>
<reference evidence="7" key="1">
    <citation type="submission" date="2010-03" db="EMBL/GenBank/DDBJ databases">
        <title>The genome sequence of Thermus scotoductus SA-01.</title>
        <authorList>
            <person name="Gounder K."/>
            <person name="Liesegang H."/>
            <person name="Brzuszkiewicz E."/>
            <person name="Wollherr A."/>
            <person name="Daniel R."/>
            <person name="Gottschalk G."/>
            <person name="van Heerden E."/>
            <person name="Litthauer D."/>
        </authorList>
    </citation>
    <scope>NUCLEOTIDE SEQUENCE [LARGE SCALE GENOMIC DNA]</scope>
    <source>
        <strain evidence="7">ATCC 700910 / SA-01</strain>
    </source>
</reference>
<evidence type="ECO:0000256" key="2">
    <source>
        <dbReference type="ARBA" id="ARBA00004418"/>
    </source>
</evidence>
<dbReference type="AlphaFoldDB" id="E8PNK2"/>
<dbReference type="HOGENOM" id="CLU_1677037_0_0_0"/>
<dbReference type="InterPro" id="IPR045584">
    <property type="entry name" value="Pilin-like"/>
</dbReference>
<dbReference type="GO" id="GO:0009279">
    <property type="term" value="C:cell outer membrane"/>
    <property type="evidence" value="ECO:0007669"/>
    <property type="project" value="UniProtKB-SubCell"/>
</dbReference>
<evidence type="ECO:0000313" key="7">
    <source>
        <dbReference type="Proteomes" id="UP000008087"/>
    </source>
</evidence>
<evidence type="ECO:0000256" key="4">
    <source>
        <dbReference type="ARBA" id="ARBA00023237"/>
    </source>
</evidence>
<gene>
    <name evidence="6" type="ordered locus">TSC_c08510</name>
</gene>
<dbReference type="InterPro" id="IPR012902">
    <property type="entry name" value="N_methyl_site"/>
</dbReference>
<keyword evidence="5" id="KW-0472">Membrane</keyword>
<sequence length="157" mass="16724">MGKRGLTVIELLVVIGVLAVVLALAATNLFGFRRQLTLEDAVNTFAQDLQTCRTNALSWGDNCRIRITGSQTYVMERRVGAGSYSVVLPRSLPSGTSFANVSTGAWLEFDPRTLLSTSPGFPSTGGGMVAPEVRITNGGKTFRLILSMTGAVKTALQ</sequence>
<dbReference type="eggNOG" id="ENOG502ZFX5">
    <property type="taxonomic scope" value="Bacteria"/>
</dbReference>
<dbReference type="Proteomes" id="UP000008087">
    <property type="component" value="Chromosome"/>
</dbReference>
<feature type="transmembrane region" description="Helical" evidence="5">
    <location>
        <begin position="6"/>
        <end position="26"/>
    </location>
</feature>
<dbReference type="STRING" id="743525.TSC_c08510"/>
<evidence type="ECO:0000256" key="1">
    <source>
        <dbReference type="ARBA" id="ARBA00004203"/>
    </source>
</evidence>
<proteinExistence type="predicted"/>
<accession>E8PNK2</accession>